<organism evidence="1">
    <name type="scientific">Arundo donax</name>
    <name type="common">Giant reed</name>
    <name type="synonym">Donax arundinaceus</name>
    <dbReference type="NCBI Taxonomy" id="35708"/>
    <lineage>
        <taxon>Eukaryota</taxon>
        <taxon>Viridiplantae</taxon>
        <taxon>Streptophyta</taxon>
        <taxon>Embryophyta</taxon>
        <taxon>Tracheophyta</taxon>
        <taxon>Spermatophyta</taxon>
        <taxon>Magnoliopsida</taxon>
        <taxon>Liliopsida</taxon>
        <taxon>Poales</taxon>
        <taxon>Poaceae</taxon>
        <taxon>PACMAD clade</taxon>
        <taxon>Arundinoideae</taxon>
        <taxon>Arundineae</taxon>
        <taxon>Arundo</taxon>
    </lineage>
</organism>
<dbReference type="EMBL" id="GBRH01183186">
    <property type="protein sequence ID" value="JAE14710.1"/>
    <property type="molecule type" value="Transcribed_RNA"/>
</dbReference>
<dbReference type="AlphaFoldDB" id="A0A0A9FPF5"/>
<name>A0A0A9FPF5_ARUDO</name>
<reference evidence="1" key="2">
    <citation type="journal article" date="2015" name="Data Brief">
        <title>Shoot transcriptome of the giant reed, Arundo donax.</title>
        <authorList>
            <person name="Barrero R.A."/>
            <person name="Guerrero F.D."/>
            <person name="Moolhuijzen P."/>
            <person name="Goolsby J.A."/>
            <person name="Tidwell J."/>
            <person name="Bellgard S.E."/>
            <person name="Bellgard M.I."/>
        </authorList>
    </citation>
    <scope>NUCLEOTIDE SEQUENCE</scope>
    <source>
        <tissue evidence="1">Shoot tissue taken approximately 20 cm above the soil surface</tissue>
    </source>
</reference>
<evidence type="ECO:0000313" key="1">
    <source>
        <dbReference type="EMBL" id="JAE14710.1"/>
    </source>
</evidence>
<sequence>MLRMYIMNKGEACTLVKGSLKCQGLEYFVFLMGLQ</sequence>
<protein>
    <submittedName>
        <fullName evidence="1">Uncharacterized protein</fullName>
    </submittedName>
</protein>
<reference evidence="1" key="1">
    <citation type="submission" date="2014-09" db="EMBL/GenBank/DDBJ databases">
        <authorList>
            <person name="Magalhaes I.L.F."/>
            <person name="Oliveira U."/>
            <person name="Santos F.R."/>
            <person name="Vidigal T.H.D.A."/>
            <person name="Brescovit A.D."/>
            <person name="Santos A.J."/>
        </authorList>
    </citation>
    <scope>NUCLEOTIDE SEQUENCE</scope>
    <source>
        <tissue evidence="1">Shoot tissue taken approximately 20 cm above the soil surface</tissue>
    </source>
</reference>
<proteinExistence type="predicted"/>
<accession>A0A0A9FPF5</accession>